<evidence type="ECO:0000313" key="3">
    <source>
        <dbReference type="Proteomes" id="UP000307790"/>
    </source>
</evidence>
<accession>A0A5R9ILN9</accession>
<keyword evidence="3" id="KW-1185">Reference proteome</keyword>
<protein>
    <submittedName>
        <fullName evidence="2">Class I SAM-dependent methyltransferase</fullName>
    </submittedName>
</protein>
<dbReference type="Proteomes" id="UP000307790">
    <property type="component" value="Unassembled WGS sequence"/>
</dbReference>
<gene>
    <name evidence="2" type="ORF">FE810_05605</name>
</gene>
<reference evidence="2 3" key="1">
    <citation type="submission" date="2019-05" db="EMBL/GenBank/DDBJ databases">
        <title>Genome sequences of Thalassotalea litorea 1K03283.</title>
        <authorList>
            <person name="Zhang D."/>
        </authorList>
    </citation>
    <scope>NUCLEOTIDE SEQUENCE [LARGE SCALE GENOMIC DNA]</scope>
    <source>
        <strain evidence="2 3">MCCC 1K03283</strain>
    </source>
</reference>
<sequence length="216" mass="25182">MSNREHWQQVFSHKQAQQMSWSQTNTDTAYLAFERLNLNKSAYIVEAGCGISDWSKHALQNGYQNLTLIDISKQALQCLEINHRQSGLFSHTCKYQELDLSAPESHWQSTALNTVDCWIDRAVFHFMTEAGQRKNYINKVATSLKKQGYWVLATFAENGPQQCSNLPVQRYSHQQLIEYLDASELGPFQCVEHWQQDHITPWGGQQSFNWWIIQRR</sequence>
<dbReference type="Gene3D" id="3.40.50.150">
    <property type="entry name" value="Vaccinia Virus protein VP39"/>
    <property type="match status" value="1"/>
</dbReference>
<dbReference type="InterPro" id="IPR013217">
    <property type="entry name" value="Methyltransf_12"/>
</dbReference>
<dbReference type="SUPFAM" id="SSF53335">
    <property type="entry name" value="S-adenosyl-L-methionine-dependent methyltransferases"/>
    <property type="match status" value="1"/>
</dbReference>
<dbReference type="InterPro" id="IPR029063">
    <property type="entry name" value="SAM-dependent_MTases_sf"/>
</dbReference>
<evidence type="ECO:0000313" key="2">
    <source>
        <dbReference type="EMBL" id="TLU66192.1"/>
    </source>
</evidence>
<keyword evidence="2" id="KW-0808">Transferase</keyword>
<dbReference type="GO" id="GO:0008168">
    <property type="term" value="F:methyltransferase activity"/>
    <property type="evidence" value="ECO:0007669"/>
    <property type="project" value="UniProtKB-KW"/>
</dbReference>
<organism evidence="2 3">
    <name type="scientific">Thalassotalea litorea</name>
    <dbReference type="NCBI Taxonomy" id="2020715"/>
    <lineage>
        <taxon>Bacteria</taxon>
        <taxon>Pseudomonadati</taxon>
        <taxon>Pseudomonadota</taxon>
        <taxon>Gammaproteobacteria</taxon>
        <taxon>Alteromonadales</taxon>
        <taxon>Colwelliaceae</taxon>
        <taxon>Thalassotalea</taxon>
    </lineage>
</organism>
<dbReference type="EMBL" id="VCBC01000005">
    <property type="protein sequence ID" value="TLU66192.1"/>
    <property type="molecule type" value="Genomic_DNA"/>
</dbReference>
<keyword evidence="2" id="KW-0489">Methyltransferase</keyword>
<dbReference type="OrthoDB" id="9788660at2"/>
<dbReference type="AlphaFoldDB" id="A0A5R9ILN9"/>
<dbReference type="RefSeq" id="WP_138319068.1">
    <property type="nucleotide sequence ID" value="NZ_VCBC01000005.1"/>
</dbReference>
<evidence type="ECO:0000259" key="1">
    <source>
        <dbReference type="Pfam" id="PF08242"/>
    </source>
</evidence>
<dbReference type="GO" id="GO:0032259">
    <property type="term" value="P:methylation"/>
    <property type="evidence" value="ECO:0007669"/>
    <property type="project" value="UniProtKB-KW"/>
</dbReference>
<feature type="domain" description="Methyltransferase type 12" evidence="1">
    <location>
        <begin position="45"/>
        <end position="149"/>
    </location>
</feature>
<proteinExistence type="predicted"/>
<name>A0A5R9ILN9_9GAMM</name>
<comment type="caution">
    <text evidence="2">The sequence shown here is derived from an EMBL/GenBank/DDBJ whole genome shotgun (WGS) entry which is preliminary data.</text>
</comment>
<dbReference type="Pfam" id="PF08242">
    <property type="entry name" value="Methyltransf_12"/>
    <property type="match status" value="1"/>
</dbReference>